<evidence type="ECO:0000313" key="1">
    <source>
        <dbReference type="EMBL" id="AYB32507.1"/>
    </source>
</evidence>
<evidence type="ECO:0000313" key="2">
    <source>
        <dbReference type="Proteomes" id="UP000266183"/>
    </source>
</evidence>
<dbReference type="KEGG" id="chk:D4L85_18850"/>
<sequence>MNTSPITPPTDTELLLYLLKEELKMNRFFTDLHALGLENNSHYQLELSPLILTYLGYDLSDPVIDLYVQLLDKHTQALTSDRQSIVREAALLYTELVQFKSLWLV</sequence>
<organism evidence="1 2">
    <name type="scientific">Chryseolinea soli</name>
    <dbReference type="NCBI Taxonomy" id="2321403"/>
    <lineage>
        <taxon>Bacteria</taxon>
        <taxon>Pseudomonadati</taxon>
        <taxon>Bacteroidota</taxon>
        <taxon>Cytophagia</taxon>
        <taxon>Cytophagales</taxon>
        <taxon>Fulvivirgaceae</taxon>
        <taxon>Chryseolinea</taxon>
    </lineage>
</organism>
<name>A0A385SQH9_9BACT</name>
<accession>A0A385SQH9</accession>
<protein>
    <submittedName>
        <fullName evidence="1">Uncharacterized protein</fullName>
    </submittedName>
</protein>
<dbReference type="EMBL" id="CP032382">
    <property type="protein sequence ID" value="AYB32507.1"/>
    <property type="molecule type" value="Genomic_DNA"/>
</dbReference>
<reference evidence="2" key="1">
    <citation type="submission" date="2018-09" db="EMBL/GenBank/DDBJ databases">
        <title>Chryseolinea sp. KIS68-18 isolated from soil.</title>
        <authorList>
            <person name="Weon H.-Y."/>
            <person name="Kwon S.-W."/>
            <person name="Lee S.A."/>
        </authorList>
    </citation>
    <scope>NUCLEOTIDE SEQUENCE [LARGE SCALE GENOMIC DNA]</scope>
    <source>
        <strain evidence="2">KIS68-18</strain>
    </source>
</reference>
<dbReference type="AlphaFoldDB" id="A0A385SQH9"/>
<keyword evidence="2" id="KW-1185">Reference proteome</keyword>
<dbReference type="Proteomes" id="UP000266183">
    <property type="component" value="Chromosome"/>
</dbReference>
<gene>
    <name evidence="1" type="ORF">D4L85_18850</name>
</gene>
<proteinExistence type="predicted"/>
<dbReference type="RefSeq" id="WP_119755760.1">
    <property type="nucleotide sequence ID" value="NZ_CP032382.1"/>
</dbReference>